<protein>
    <recommendedName>
        <fullName evidence="2">SCP domain-containing protein</fullName>
    </recommendedName>
</protein>
<feature type="compositionally biased region" description="Low complexity" evidence="1">
    <location>
        <begin position="132"/>
        <end position="143"/>
    </location>
</feature>
<accession>A0ABP7TL77</accession>
<organism evidence="3 4">
    <name type="scientific">Allokutzneria multivorans</name>
    <dbReference type="NCBI Taxonomy" id="1142134"/>
    <lineage>
        <taxon>Bacteria</taxon>
        <taxon>Bacillati</taxon>
        <taxon>Actinomycetota</taxon>
        <taxon>Actinomycetes</taxon>
        <taxon>Pseudonocardiales</taxon>
        <taxon>Pseudonocardiaceae</taxon>
        <taxon>Allokutzneria</taxon>
    </lineage>
</organism>
<dbReference type="Gene3D" id="3.40.33.10">
    <property type="entry name" value="CAP"/>
    <property type="match status" value="1"/>
</dbReference>
<gene>
    <name evidence="3" type="ORF">GCM10022247_60810</name>
</gene>
<dbReference type="EMBL" id="BAABAL010000019">
    <property type="protein sequence ID" value="GAA4027700.1"/>
    <property type="molecule type" value="Genomic_DNA"/>
</dbReference>
<evidence type="ECO:0000256" key="1">
    <source>
        <dbReference type="SAM" id="MobiDB-lite"/>
    </source>
</evidence>
<dbReference type="Pfam" id="PF00188">
    <property type="entry name" value="CAP"/>
    <property type="match status" value="1"/>
</dbReference>
<dbReference type="InterPro" id="IPR035940">
    <property type="entry name" value="CAP_sf"/>
</dbReference>
<sequence length="270" mass="28110">MPPILANAKGYHERGMCHSMVVRSRAVAGQRARRSSLVPGLVAVLVGAVTAGATTLLGGQDPILLADKDSTRAITAPEDPAEVGGTTPPPTTSPVPGTTAPTTTGGTSTTTPPTTTSSRPSESTPAPPPEQPSTTTPRRTTQAPAPPPSGPAAKVAELVNQARAEAGCSALRIDERLANAAQRHSSDMAERNYFSHTSPDGASFDDRARAAGYPRPGGENIAKGQRSAEQVMESWMQSSGHRANILNCRFTALGVGLDTRGWVWTQVFGR</sequence>
<dbReference type="CDD" id="cd05379">
    <property type="entry name" value="CAP_bacterial"/>
    <property type="match status" value="1"/>
</dbReference>
<dbReference type="SUPFAM" id="SSF55797">
    <property type="entry name" value="PR-1-like"/>
    <property type="match status" value="1"/>
</dbReference>
<keyword evidence="4" id="KW-1185">Reference proteome</keyword>
<evidence type="ECO:0000259" key="2">
    <source>
        <dbReference type="Pfam" id="PF00188"/>
    </source>
</evidence>
<name>A0ABP7TL77_9PSEU</name>
<proteinExistence type="predicted"/>
<feature type="region of interest" description="Disordered" evidence="1">
    <location>
        <begin position="182"/>
        <end position="226"/>
    </location>
</feature>
<feature type="domain" description="SCP" evidence="2">
    <location>
        <begin position="157"/>
        <end position="261"/>
    </location>
</feature>
<dbReference type="Proteomes" id="UP001501747">
    <property type="component" value="Unassembled WGS sequence"/>
</dbReference>
<reference evidence="4" key="1">
    <citation type="journal article" date="2019" name="Int. J. Syst. Evol. Microbiol.">
        <title>The Global Catalogue of Microorganisms (GCM) 10K type strain sequencing project: providing services to taxonomists for standard genome sequencing and annotation.</title>
        <authorList>
            <consortium name="The Broad Institute Genomics Platform"/>
            <consortium name="The Broad Institute Genome Sequencing Center for Infectious Disease"/>
            <person name="Wu L."/>
            <person name="Ma J."/>
        </authorList>
    </citation>
    <scope>NUCLEOTIDE SEQUENCE [LARGE SCALE GENOMIC DNA]</scope>
    <source>
        <strain evidence="4">JCM 17342</strain>
    </source>
</reference>
<evidence type="ECO:0000313" key="4">
    <source>
        <dbReference type="Proteomes" id="UP001501747"/>
    </source>
</evidence>
<dbReference type="InterPro" id="IPR014044">
    <property type="entry name" value="CAP_dom"/>
</dbReference>
<evidence type="ECO:0000313" key="3">
    <source>
        <dbReference type="EMBL" id="GAA4027700.1"/>
    </source>
</evidence>
<feature type="compositionally biased region" description="Low complexity" evidence="1">
    <location>
        <begin position="94"/>
        <end position="124"/>
    </location>
</feature>
<feature type="region of interest" description="Disordered" evidence="1">
    <location>
        <begin position="76"/>
        <end position="153"/>
    </location>
</feature>
<comment type="caution">
    <text evidence="3">The sequence shown here is derived from an EMBL/GenBank/DDBJ whole genome shotgun (WGS) entry which is preliminary data.</text>
</comment>
<dbReference type="PANTHER" id="PTHR31157:SF1">
    <property type="entry name" value="SCP DOMAIN-CONTAINING PROTEIN"/>
    <property type="match status" value="1"/>
</dbReference>
<dbReference type="PANTHER" id="PTHR31157">
    <property type="entry name" value="SCP DOMAIN-CONTAINING PROTEIN"/>
    <property type="match status" value="1"/>
</dbReference>